<keyword evidence="4" id="KW-1185">Reference proteome</keyword>
<dbReference type="EMBL" id="GL877053">
    <property type="protein sequence ID" value="KLU93005.1"/>
    <property type="molecule type" value="Genomic_DNA"/>
</dbReference>
<dbReference type="Proteomes" id="UP000011715">
    <property type="component" value="Unassembled WGS sequence"/>
</dbReference>
<dbReference type="EMBL" id="ADBL01002986">
    <property type="status" value="NOT_ANNOTATED_CDS"/>
    <property type="molecule type" value="Genomic_DNA"/>
</dbReference>
<proteinExistence type="predicted"/>
<evidence type="ECO:0000256" key="1">
    <source>
        <dbReference type="SAM" id="MobiDB-lite"/>
    </source>
</evidence>
<reference evidence="4" key="1">
    <citation type="submission" date="2010-05" db="EMBL/GenBank/DDBJ databases">
        <title>The genome sequence of Magnaporthe poae strain ATCC 64411.</title>
        <authorList>
            <person name="Ma L.-J."/>
            <person name="Dead R."/>
            <person name="Young S."/>
            <person name="Zeng Q."/>
            <person name="Koehrsen M."/>
            <person name="Alvarado L."/>
            <person name="Berlin A."/>
            <person name="Chapman S.B."/>
            <person name="Chen Z."/>
            <person name="Freedman E."/>
            <person name="Gellesch M."/>
            <person name="Goldberg J."/>
            <person name="Griggs A."/>
            <person name="Gujja S."/>
            <person name="Heilman E.R."/>
            <person name="Heiman D."/>
            <person name="Hepburn T."/>
            <person name="Howarth C."/>
            <person name="Jen D."/>
            <person name="Larson L."/>
            <person name="Mehta T."/>
            <person name="Neiman D."/>
            <person name="Pearson M."/>
            <person name="Roberts A."/>
            <person name="Saif S."/>
            <person name="Shea T."/>
            <person name="Shenoy N."/>
            <person name="Sisk P."/>
            <person name="Stolte C."/>
            <person name="Sykes S."/>
            <person name="Walk T."/>
            <person name="White J."/>
            <person name="Yandava C."/>
            <person name="Haas B."/>
            <person name="Nusbaum C."/>
            <person name="Birren B."/>
        </authorList>
    </citation>
    <scope>NUCLEOTIDE SEQUENCE [LARGE SCALE GENOMIC DNA]</scope>
    <source>
        <strain evidence="4">ATCC 64411 / 73-15</strain>
    </source>
</reference>
<feature type="region of interest" description="Disordered" evidence="1">
    <location>
        <begin position="74"/>
        <end position="98"/>
    </location>
</feature>
<dbReference type="AlphaFoldDB" id="A0A0C4EGJ1"/>
<gene>
    <name evidence="2" type="ORF">MAPG_11944</name>
</gene>
<reference evidence="3" key="4">
    <citation type="journal article" date="2015" name="G3 (Bethesda)">
        <title>Genome sequences of three phytopathogenic species of the Magnaporthaceae family of fungi.</title>
        <authorList>
            <person name="Okagaki L.H."/>
            <person name="Nunes C.C."/>
            <person name="Sailsbery J."/>
            <person name="Clay B."/>
            <person name="Brown D."/>
            <person name="John T."/>
            <person name="Oh Y."/>
            <person name="Young N."/>
            <person name="Fitzgerald M."/>
            <person name="Haas B.J."/>
            <person name="Zeng Q."/>
            <person name="Young S."/>
            <person name="Adiconis X."/>
            <person name="Fan L."/>
            <person name="Levin J.Z."/>
            <person name="Mitchell T.K."/>
            <person name="Okubara P.A."/>
            <person name="Farman M.L."/>
            <person name="Kohn L.M."/>
            <person name="Birren B."/>
            <person name="Ma L.-J."/>
            <person name="Dean R.A."/>
        </authorList>
    </citation>
    <scope>NUCLEOTIDE SEQUENCE</scope>
    <source>
        <strain evidence="3">ATCC 64411 / 73-15</strain>
    </source>
</reference>
<reference evidence="2" key="3">
    <citation type="submission" date="2011-03" db="EMBL/GenBank/DDBJ databases">
        <title>Annotation of Magnaporthe poae ATCC 64411.</title>
        <authorList>
            <person name="Ma L.-J."/>
            <person name="Dead R."/>
            <person name="Young S.K."/>
            <person name="Zeng Q."/>
            <person name="Gargeya S."/>
            <person name="Fitzgerald M."/>
            <person name="Haas B."/>
            <person name="Abouelleil A."/>
            <person name="Alvarado L."/>
            <person name="Arachchi H.M."/>
            <person name="Berlin A."/>
            <person name="Brown A."/>
            <person name="Chapman S.B."/>
            <person name="Chen Z."/>
            <person name="Dunbar C."/>
            <person name="Freedman E."/>
            <person name="Gearin G."/>
            <person name="Gellesch M."/>
            <person name="Goldberg J."/>
            <person name="Griggs A."/>
            <person name="Gujja S."/>
            <person name="Heiman D."/>
            <person name="Howarth C."/>
            <person name="Larson L."/>
            <person name="Lui A."/>
            <person name="MacDonald P.J.P."/>
            <person name="Mehta T."/>
            <person name="Montmayeur A."/>
            <person name="Murphy C."/>
            <person name="Neiman D."/>
            <person name="Pearson M."/>
            <person name="Priest M."/>
            <person name="Roberts A."/>
            <person name="Saif S."/>
            <person name="Shea T."/>
            <person name="Shenoy N."/>
            <person name="Sisk P."/>
            <person name="Stolte C."/>
            <person name="Sykes S."/>
            <person name="Yandava C."/>
            <person name="Wortman J."/>
            <person name="Nusbaum C."/>
            <person name="Birren B."/>
        </authorList>
    </citation>
    <scope>NUCLEOTIDE SEQUENCE</scope>
    <source>
        <strain evidence="2">ATCC 64411</strain>
    </source>
</reference>
<dbReference type="VEuPathDB" id="FungiDB:MAPG_11944"/>
<reference evidence="2" key="2">
    <citation type="submission" date="2010-05" db="EMBL/GenBank/DDBJ databases">
        <title>The Genome Sequence of Magnaporthe poae strain ATCC 64411.</title>
        <authorList>
            <consortium name="The Broad Institute Genome Sequencing Platform"/>
            <consortium name="Broad Institute Genome Sequencing Center for Infectious Disease"/>
            <person name="Ma L.-J."/>
            <person name="Dead R."/>
            <person name="Young S."/>
            <person name="Zeng Q."/>
            <person name="Koehrsen M."/>
            <person name="Alvarado L."/>
            <person name="Berlin A."/>
            <person name="Chapman S.B."/>
            <person name="Chen Z."/>
            <person name="Freedman E."/>
            <person name="Gellesch M."/>
            <person name="Goldberg J."/>
            <person name="Griggs A."/>
            <person name="Gujja S."/>
            <person name="Heilman E.R."/>
            <person name="Heiman D."/>
            <person name="Hepburn T."/>
            <person name="Howarth C."/>
            <person name="Jen D."/>
            <person name="Larson L."/>
            <person name="Mehta T."/>
            <person name="Neiman D."/>
            <person name="Pearson M."/>
            <person name="Roberts A."/>
            <person name="Saif S."/>
            <person name="Shea T."/>
            <person name="Shenoy N."/>
            <person name="Sisk P."/>
            <person name="Stolte C."/>
            <person name="Sykes S."/>
            <person name="Walk T."/>
            <person name="White J."/>
            <person name="Yandava C."/>
            <person name="Haas B."/>
            <person name="Nusbaum C."/>
            <person name="Birren B."/>
        </authorList>
    </citation>
    <scope>NUCLEOTIDE SEQUENCE</scope>
    <source>
        <strain evidence="2">ATCC 64411</strain>
    </source>
</reference>
<sequence>MSRPKHSCALPLVSKEERLKFSEGCLIDAVKERLVDIQQGEDVLSGRGLIGEPAFDDPITGLLELIQDTLNPGSFLFREDGDPSNKRLGHGPGDDGSS</sequence>
<reference evidence="3" key="5">
    <citation type="submission" date="2015-06" db="UniProtKB">
        <authorList>
            <consortium name="EnsemblFungi"/>
        </authorList>
    </citation>
    <scope>IDENTIFICATION</scope>
    <source>
        <strain evidence="3">ATCC 64411</strain>
    </source>
</reference>
<accession>A0A0C4EGJ1</accession>
<organism evidence="3 4">
    <name type="scientific">Magnaporthiopsis poae (strain ATCC 64411 / 73-15)</name>
    <name type="common">Kentucky bluegrass fungus</name>
    <name type="synonym">Magnaporthe poae</name>
    <dbReference type="NCBI Taxonomy" id="644358"/>
    <lineage>
        <taxon>Eukaryota</taxon>
        <taxon>Fungi</taxon>
        <taxon>Dikarya</taxon>
        <taxon>Ascomycota</taxon>
        <taxon>Pezizomycotina</taxon>
        <taxon>Sordariomycetes</taxon>
        <taxon>Sordariomycetidae</taxon>
        <taxon>Magnaporthales</taxon>
        <taxon>Magnaporthaceae</taxon>
        <taxon>Magnaporthiopsis</taxon>
    </lineage>
</organism>
<evidence type="ECO:0000313" key="4">
    <source>
        <dbReference type="Proteomes" id="UP000011715"/>
    </source>
</evidence>
<name>A0A0C4EGJ1_MAGP6</name>
<dbReference type="EnsemblFungi" id="MAPG_11944T0">
    <property type="protein sequence ID" value="MAPG_11944T0"/>
    <property type="gene ID" value="MAPG_11944"/>
</dbReference>
<protein>
    <submittedName>
        <fullName evidence="2 3">Uncharacterized protein</fullName>
    </submittedName>
</protein>
<evidence type="ECO:0000313" key="3">
    <source>
        <dbReference type="EnsemblFungi" id="MAPG_11944T0"/>
    </source>
</evidence>
<evidence type="ECO:0000313" key="2">
    <source>
        <dbReference type="EMBL" id="KLU93005.1"/>
    </source>
</evidence>